<reference evidence="1" key="1">
    <citation type="submission" date="2024-03" db="EMBL/GenBank/DDBJ databases">
        <title>Novel Streptomyces species of biotechnological and ecological value are a feature of Machair soil.</title>
        <authorList>
            <person name="Prole J.R."/>
            <person name="Goodfellow M."/>
            <person name="Allenby N."/>
            <person name="Ward A.C."/>
        </authorList>
    </citation>
    <scope>NUCLEOTIDE SEQUENCE</scope>
    <source>
        <strain evidence="1">MS1.AVA.4</strain>
    </source>
</reference>
<organism evidence="1 2">
    <name type="scientific">Streptomyces pratisoli</name>
    <dbReference type="NCBI Taxonomy" id="3139917"/>
    <lineage>
        <taxon>Bacteria</taxon>
        <taxon>Bacillati</taxon>
        <taxon>Actinomycetota</taxon>
        <taxon>Actinomycetes</taxon>
        <taxon>Kitasatosporales</taxon>
        <taxon>Streptomycetaceae</taxon>
        <taxon>Streptomyces</taxon>
    </lineage>
</organism>
<proteinExistence type="predicted"/>
<keyword evidence="2" id="KW-1185">Reference proteome</keyword>
<dbReference type="EMBL" id="JBBKAI010000002">
    <property type="protein sequence ID" value="MEJ8660615.1"/>
    <property type="molecule type" value="Genomic_DNA"/>
</dbReference>
<accession>A0ACC6QQQ0</accession>
<comment type="caution">
    <text evidence="1">The sequence shown here is derived from an EMBL/GenBank/DDBJ whole genome shotgun (WGS) entry which is preliminary data.</text>
</comment>
<gene>
    <name evidence="1" type="ORF">WKI58_29550</name>
</gene>
<evidence type="ECO:0000313" key="2">
    <source>
        <dbReference type="Proteomes" id="UP001375539"/>
    </source>
</evidence>
<dbReference type="Proteomes" id="UP001375539">
    <property type="component" value="Unassembled WGS sequence"/>
</dbReference>
<evidence type="ECO:0000313" key="1">
    <source>
        <dbReference type="EMBL" id="MEJ8660615.1"/>
    </source>
</evidence>
<protein>
    <submittedName>
        <fullName evidence="1">Anti-sigma factor</fullName>
    </submittedName>
</protein>
<sequence>MTMNDDELHSATGAYVLHALPDDERRAFEEHLASCEACAREVAELQVSAARLAQPVAVVPPSGLWRRVQERIAVTPQAPYAPRTPSTAQVTQVPGVPSSAAVAAARQDLSVSPAAEEHRPAEGARSVGPRLLRLALAACMALVVALGGVAAWQYQAAERARSQLAVAEDRYAGVSDVLAASDVELHTQPLANGGTGTIAVSRSQDAAVFFATGVPALPVGQTYALWFDEDGTYRPAGLVGRSGAQDMQMLNGPVAGATAVGITVEPAGGSSQPTTPPLGMINIPA</sequence>
<name>A0ACC6QQQ0_9ACTN</name>